<dbReference type="Proteomes" id="UP000190648">
    <property type="component" value="Unassembled WGS sequence"/>
</dbReference>
<name>A0A1V4KY79_PATFA</name>
<gene>
    <name evidence="1" type="ORF">AV530_003670</name>
</gene>
<proteinExistence type="predicted"/>
<protein>
    <submittedName>
        <fullName evidence="1">Uncharacterized protein</fullName>
    </submittedName>
</protein>
<dbReference type="EMBL" id="LSYS01001150">
    <property type="protein sequence ID" value="OPJ89444.1"/>
    <property type="molecule type" value="Genomic_DNA"/>
</dbReference>
<organism evidence="1 2">
    <name type="scientific">Patagioenas fasciata monilis</name>
    <dbReference type="NCBI Taxonomy" id="372326"/>
    <lineage>
        <taxon>Eukaryota</taxon>
        <taxon>Metazoa</taxon>
        <taxon>Chordata</taxon>
        <taxon>Craniata</taxon>
        <taxon>Vertebrata</taxon>
        <taxon>Euteleostomi</taxon>
        <taxon>Archelosauria</taxon>
        <taxon>Archosauria</taxon>
        <taxon>Dinosauria</taxon>
        <taxon>Saurischia</taxon>
        <taxon>Theropoda</taxon>
        <taxon>Coelurosauria</taxon>
        <taxon>Aves</taxon>
        <taxon>Neognathae</taxon>
        <taxon>Neoaves</taxon>
        <taxon>Columbimorphae</taxon>
        <taxon>Columbiformes</taxon>
        <taxon>Columbidae</taxon>
        <taxon>Patagioenas</taxon>
    </lineage>
</organism>
<comment type="caution">
    <text evidence="1">The sequence shown here is derived from an EMBL/GenBank/DDBJ whole genome shotgun (WGS) entry which is preliminary data.</text>
</comment>
<evidence type="ECO:0000313" key="2">
    <source>
        <dbReference type="Proteomes" id="UP000190648"/>
    </source>
</evidence>
<reference evidence="1 2" key="1">
    <citation type="submission" date="2016-02" db="EMBL/GenBank/DDBJ databases">
        <title>Band-tailed pigeon sequencing and assembly.</title>
        <authorList>
            <person name="Soares A.E."/>
            <person name="Novak B.J."/>
            <person name="Rice E.S."/>
            <person name="O'Connell B."/>
            <person name="Chang D."/>
            <person name="Weber S."/>
            <person name="Shapiro B."/>
        </authorList>
    </citation>
    <scope>NUCLEOTIDE SEQUENCE [LARGE SCALE GENOMIC DNA]</scope>
    <source>
        <strain evidence="1">BTP2013</strain>
        <tissue evidence="1">Blood</tissue>
    </source>
</reference>
<keyword evidence="2" id="KW-1185">Reference proteome</keyword>
<sequence length="126" mass="13864">MSVFPSVKQRLAEVRPARLLLLLAVGALLVPGRTQDVTDLRYGVRFGEPRGQPRPLICWGNCTSIWDLEKREFIHALPLLCDLKSKCSGDDTKTQAAASVLQCGSCSQVWRGCLEVSSKEITPAHT</sequence>
<evidence type="ECO:0000313" key="1">
    <source>
        <dbReference type="EMBL" id="OPJ89444.1"/>
    </source>
</evidence>
<accession>A0A1V4KY79</accession>
<dbReference type="AlphaFoldDB" id="A0A1V4KY79"/>